<dbReference type="EMBL" id="LHXL01000002">
    <property type="protein sequence ID" value="KXA90644.1"/>
    <property type="molecule type" value="Genomic_DNA"/>
</dbReference>
<name>A0A133U8Y2_9EURY</name>
<dbReference type="InterPro" id="IPR003729">
    <property type="entry name" value="Bi_nuclease_dom"/>
</dbReference>
<dbReference type="InterPro" id="IPR036104">
    <property type="entry name" value="BFN_sf"/>
</dbReference>
<evidence type="ECO:0000259" key="1">
    <source>
        <dbReference type="PROSITE" id="PS51658"/>
    </source>
</evidence>
<accession>A0A133U8Y2</accession>
<dbReference type="Proteomes" id="UP000070589">
    <property type="component" value="Unassembled WGS sequence"/>
</dbReference>
<dbReference type="GO" id="GO:0004518">
    <property type="term" value="F:nuclease activity"/>
    <property type="evidence" value="ECO:0007669"/>
    <property type="project" value="InterPro"/>
</dbReference>
<keyword evidence="3" id="KW-1185">Reference proteome</keyword>
<sequence>MKIKMVLDLDSVKAIVEGVYRTQRGFVVILETKTKENVLPVFVSKGQAFSIESGVTGEGAPRPLTHDLILKILEDMDLEIESVTIDDLIDGTFLAELRLVRGDRFFPYDVRPSDGVALAVRCNATIYISEDVMERAGREKEELLGSRFEK</sequence>
<proteinExistence type="predicted"/>
<evidence type="ECO:0000313" key="2">
    <source>
        <dbReference type="EMBL" id="KXA90644.1"/>
    </source>
</evidence>
<dbReference type="PROSITE" id="PS51658">
    <property type="entry name" value="BFN"/>
    <property type="match status" value="1"/>
</dbReference>
<dbReference type="Gene3D" id="3.10.690.10">
    <property type="entry name" value="Bifunctional nuclease domain"/>
    <property type="match status" value="1"/>
</dbReference>
<dbReference type="PANTHER" id="PTHR15160:SF1">
    <property type="entry name" value="VON HIPPEL-LINDAU DISEASE TUMOR SUPPRESSOR"/>
    <property type="match status" value="1"/>
</dbReference>
<evidence type="ECO:0000313" key="3">
    <source>
        <dbReference type="Proteomes" id="UP000070589"/>
    </source>
</evidence>
<protein>
    <recommendedName>
        <fullName evidence="1">BFN domain-containing protein</fullName>
    </recommendedName>
</protein>
<feature type="domain" description="BFN" evidence="1">
    <location>
        <begin position="7"/>
        <end position="140"/>
    </location>
</feature>
<dbReference type="AlphaFoldDB" id="A0A133U8Y2"/>
<gene>
    <name evidence="2" type="ORF">AKJ62_00305</name>
</gene>
<dbReference type="PANTHER" id="PTHR15160">
    <property type="entry name" value="VON HIPPEL-LINDAU PROTEIN"/>
    <property type="match status" value="1"/>
</dbReference>
<comment type="caution">
    <text evidence="2">The sequence shown here is derived from an EMBL/GenBank/DDBJ whole genome shotgun (WGS) entry which is preliminary data.</text>
</comment>
<organism evidence="2 3">
    <name type="scientific">candidate division MSBL1 archaeon SCGC-AAA259D14</name>
    <dbReference type="NCBI Taxonomy" id="1698261"/>
    <lineage>
        <taxon>Archaea</taxon>
        <taxon>Methanobacteriati</taxon>
        <taxon>Methanobacteriota</taxon>
        <taxon>candidate division MSBL1</taxon>
    </lineage>
</organism>
<dbReference type="SUPFAM" id="SSF103256">
    <property type="entry name" value="Hypothetical protein TM0160"/>
    <property type="match status" value="1"/>
</dbReference>
<reference evidence="2 3" key="1">
    <citation type="journal article" date="2016" name="Sci. Rep.">
        <title>Metabolic traits of an uncultured archaeal lineage -MSBL1- from brine pools of the Red Sea.</title>
        <authorList>
            <person name="Mwirichia R."/>
            <person name="Alam I."/>
            <person name="Rashid M."/>
            <person name="Vinu M."/>
            <person name="Ba-Alawi W."/>
            <person name="Anthony Kamau A."/>
            <person name="Kamanda Ngugi D."/>
            <person name="Goker M."/>
            <person name="Klenk H.P."/>
            <person name="Bajic V."/>
            <person name="Stingl U."/>
        </authorList>
    </citation>
    <scope>NUCLEOTIDE SEQUENCE [LARGE SCALE GENOMIC DNA]</scope>
    <source>
        <strain evidence="2">SCGC-AAA259D14</strain>
    </source>
</reference>
<dbReference type="Pfam" id="PF02577">
    <property type="entry name" value="BFN_dom"/>
    <property type="match status" value="1"/>
</dbReference>